<evidence type="ECO:0000259" key="10">
    <source>
        <dbReference type="SMART" id="SM00831"/>
    </source>
</evidence>
<keyword evidence="5" id="KW-1278">Translocase</keyword>
<feature type="domain" description="Cation-transporting P-type ATPase N-terminal" evidence="10">
    <location>
        <begin position="9"/>
        <end position="79"/>
    </location>
</feature>
<dbReference type="InterPro" id="IPR059000">
    <property type="entry name" value="ATPase_P-type_domA"/>
</dbReference>
<dbReference type="NCBIfam" id="TIGR01494">
    <property type="entry name" value="ATPase_P-type"/>
    <property type="match status" value="2"/>
</dbReference>
<name>A0ABR8JM19_9BACT</name>
<dbReference type="Gene3D" id="1.20.1110.10">
    <property type="entry name" value="Calcium-transporting ATPase, transmembrane domain"/>
    <property type="match status" value="1"/>
</dbReference>
<proteinExistence type="predicted"/>
<dbReference type="SFLD" id="SFLDG00002">
    <property type="entry name" value="C1.7:_P-type_atpase_like"/>
    <property type="match status" value="1"/>
</dbReference>
<dbReference type="PRINTS" id="PR00119">
    <property type="entry name" value="CATATPASE"/>
</dbReference>
<evidence type="ECO:0000256" key="5">
    <source>
        <dbReference type="ARBA" id="ARBA00022967"/>
    </source>
</evidence>
<sequence length="897" mass="94446">MPLLASPPPASVQPPTAPLPKPVSGLTTAEAQRRLRETGPNVLLTAARDTLLRLLLRQFASVTVLVLAVAAAVSVFTGDYLEGIAIGAVVLLNAAIGFALEWQARASMDALHALDVPQARALRDGQPRRIPAAELVPGDVLLLESGDLVPADADLLEAHQLQVNESALTGESLPVAKAPGVAPAEAPLAEQRQRVFKGTAVVDGNGRALVVATGMRTELGHVTKLVQSTRRPPTPLEVKLDVLGKQLIMLTGALTLGYVGLGWAQGQPLGQVLKTGVVLAVAAIPEGLAIVATLAMAFGTLRLARRHVLVKHLPAVETLGSTSVIVTDKTGTLTQNRIEVHSVWLPEGRADVPPPAGAPGTAACAATGVLAGPGFAHVQLLAALCNNATYHPTDPSRTTGDPLEIALWQLAGTPADGALAAAIRLAEQAFSADTRLMGTVHQLAPGRCLVAVKGATEAVLPHCRHQWTAAGPTPLSGEEKALWLVRAEELAANGLRTLAFASAEWPEHPGPDFVRDLAWVGLVAFLDPPRLEVAPALVACRTAGIRVIMATGDHPATARTVARQVGLLDNNDPGDVITGTELPDLLRHPNGAGRRRLHHAQVFARVSPAQKLDLITMFQQHHQVVGMTGDGVNDAPALRRADIGIAMGQRGTQVAAEAADLVLQDDGFGSIVVAIEQGRIILANIRTFLLYLMSCNLSEVLIVTSVAVLHPGVPLWPLQILFLNLLTDVFPALALALGAGPAGLMGHPPRPPKKPLLTGGDWRRTGLYALALTVGGVGAFGFARWEMGWSFDVCNNVLFYQMALVQLLHVFDFAADHRTFLRSEVTRNRYVWGALALCGSVLTATYLVPGLRALLNIGSLPPMAWALVAGFGLLSVLLVQVGRWVAAAGKHPLAEVA</sequence>
<accession>A0ABR8JM19</accession>
<evidence type="ECO:0000256" key="1">
    <source>
        <dbReference type="ARBA" id="ARBA00004141"/>
    </source>
</evidence>
<feature type="region of interest" description="Disordered" evidence="8">
    <location>
        <begin position="1"/>
        <end position="25"/>
    </location>
</feature>
<evidence type="ECO:0000256" key="3">
    <source>
        <dbReference type="ARBA" id="ARBA00022741"/>
    </source>
</evidence>
<dbReference type="InterPro" id="IPR018303">
    <property type="entry name" value="ATPase_P-typ_P_site"/>
</dbReference>
<dbReference type="InterPro" id="IPR001757">
    <property type="entry name" value="P_typ_ATPase"/>
</dbReference>
<dbReference type="InterPro" id="IPR023299">
    <property type="entry name" value="ATPase_P-typ_cyto_dom_N"/>
</dbReference>
<dbReference type="InterPro" id="IPR008250">
    <property type="entry name" value="ATPase_P-typ_transduc_dom_A_sf"/>
</dbReference>
<dbReference type="SUPFAM" id="SSF81660">
    <property type="entry name" value="Metal cation-transporting ATPase, ATP-binding domain N"/>
    <property type="match status" value="1"/>
</dbReference>
<dbReference type="Gene3D" id="3.40.50.1000">
    <property type="entry name" value="HAD superfamily/HAD-like"/>
    <property type="match status" value="1"/>
</dbReference>
<evidence type="ECO:0000256" key="6">
    <source>
        <dbReference type="ARBA" id="ARBA00022989"/>
    </source>
</evidence>
<dbReference type="EMBL" id="JACXAC010000001">
    <property type="protein sequence ID" value="MBD2721039.1"/>
    <property type="molecule type" value="Genomic_DNA"/>
</dbReference>
<comment type="caution">
    <text evidence="11">The sequence shown here is derived from an EMBL/GenBank/DDBJ whole genome shotgun (WGS) entry which is preliminary data.</text>
</comment>
<feature type="transmembrane region" description="Helical" evidence="9">
    <location>
        <begin position="830"/>
        <end position="851"/>
    </location>
</feature>
<dbReference type="Pfam" id="PF00689">
    <property type="entry name" value="Cation_ATPase_C"/>
    <property type="match status" value="1"/>
</dbReference>
<dbReference type="SFLD" id="SFLDF00027">
    <property type="entry name" value="p-type_atpase"/>
    <property type="match status" value="1"/>
</dbReference>
<feature type="transmembrane region" description="Helical" evidence="9">
    <location>
        <begin position="277"/>
        <end position="301"/>
    </location>
</feature>
<dbReference type="InterPro" id="IPR036412">
    <property type="entry name" value="HAD-like_sf"/>
</dbReference>
<dbReference type="InterPro" id="IPR004014">
    <property type="entry name" value="ATPase_P-typ_cation-transptr_N"/>
</dbReference>
<protein>
    <submittedName>
        <fullName evidence="11">Cation-transporting P-type ATPase</fullName>
    </submittedName>
</protein>
<feature type="transmembrane region" description="Helical" evidence="9">
    <location>
        <begin position="247"/>
        <end position="265"/>
    </location>
</feature>
<dbReference type="InterPro" id="IPR023298">
    <property type="entry name" value="ATPase_P-typ_TM_dom_sf"/>
</dbReference>
<dbReference type="Gene3D" id="3.40.1110.10">
    <property type="entry name" value="Calcium-transporting ATPase, cytoplasmic domain N"/>
    <property type="match status" value="1"/>
</dbReference>
<dbReference type="Proteomes" id="UP000606003">
    <property type="component" value="Unassembled WGS sequence"/>
</dbReference>
<organism evidence="11 12">
    <name type="scientific">Hymenobacter armeniacus</name>
    <dbReference type="NCBI Taxonomy" id="2771358"/>
    <lineage>
        <taxon>Bacteria</taxon>
        <taxon>Pseudomonadati</taxon>
        <taxon>Bacteroidota</taxon>
        <taxon>Cytophagia</taxon>
        <taxon>Cytophagales</taxon>
        <taxon>Hymenobacteraceae</taxon>
        <taxon>Hymenobacter</taxon>
    </lineage>
</organism>
<keyword evidence="3" id="KW-0547">Nucleotide-binding</keyword>
<evidence type="ECO:0000256" key="2">
    <source>
        <dbReference type="ARBA" id="ARBA00022692"/>
    </source>
</evidence>
<evidence type="ECO:0000256" key="8">
    <source>
        <dbReference type="SAM" id="MobiDB-lite"/>
    </source>
</evidence>
<feature type="transmembrane region" description="Helical" evidence="9">
    <location>
        <begin position="797"/>
        <end position="815"/>
    </location>
</feature>
<keyword evidence="2 9" id="KW-0812">Transmembrane</keyword>
<feature type="transmembrane region" description="Helical" evidence="9">
    <location>
        <begin position="765"/>
        <end position="785"/>
    </location>
</feature>
<keyword evidence="6 9" id="KW-1133">Transmembrane helix</keyword>
<feature type="transmembrane region" description="Helical" evidence="9">
    <location>
        <begin position="688"/>
        <end position="709"/>
    </location>
</feature>
<keyword evidence="7 9" id="KW-0472">Membrane</keyword>
<dbReference type="SFLD" id="SFLDS00003">
    <property type="entry name" value="Haloacid_Dehalogenase"/>
    <property type="match status" value="1"/>
</dbReference>
<evidence type="ECO:0000313" key="12">
    <source>
        <dbReference type="Proteomes" id="UP000606003"/>
    </source>
</evidence>
<dbReference type="RefSeq" id="WP_190922301.1">
    <property type="nucleotide sequence ID" value="NZ_JACXAC010000001.1"/>
</dbReference>
<comment type="subcellular location">
    <subcellularLocation>
        <location evidence="1">Membrane</location>
        <topology evidence="1">Multi-pass membrane protein</topology>
    </subcellularLocation>
</comment>
<feature type="transmembrane region" description="Helical" evidence="9">
    <location>
        <begin position="54"/>
        <end position="77"/>
    </location>
</feature>
<reference evidence="11 12" key="1">
    <citation type="submission" date="2020-09" db="EMBL/GenBank/DDBJ databases">
        <authorList>
            <person name="Kim M.K."/>
        </authorList>
    </citation>
    <scope>NUCLEOTIDE SEQUENCE [LARGE SCALE GENOMIC DNA]</scope>
    <source>
        <strain evidence="11 12">BT189</strain>
    </source>
</reference>
<dbReference type="InterPro" id="IPR023214">
    <property type="entry name" value="HAD_sf"/>
</dbReference>
<dbReference type="PANTHER" id="PTHR42861">
    <property type="entry name" value="CALCIUM-TRANSPORTING ATPASE"/>
    <property type="match status" value="1"/>
</dbReference>
<evidence type="ECO:0000256" key="4">
    <source>
        <dbReference type="ARBA" id="ARBA00022840"/>
    </source>
</evidence>
<evidence type="ECO:0000313" key="11">
    <source>
        <dbReference type="EMBL" id="MBD2721039.1"/>
    </source>
</evidence>
<dbReference type="InterPro" id="IPR006068">
    <property type="entry name" value="ATPase_P-typ_cation-transptr_C"/>
</dbReference>
<dbReference type="SMART" id="SM00831">
    <property type="entry name" value="Cation_ATPase_N"/>
    <property type="match status" value="1"/>
</dbReference>
<evidence type="ECO:0000256" key="7">
    <source>
        <dbReference type="ARBA" id="ARBA00023136"/>
    </source>
</evidence>
<feature type="compositionally biased region" description="Pro residues" evidence="8">
    <location>
        <begin position="1"/>
        <end position="21"/>
    </location>
</feature>
<dbReference type="Pfam" id="PF00690">
    <property type="entry name" value="Cation_ATPase_N"/>
    <property type="match status" value="1"/>
</dbReference>
<gene>
    <name evidence="11" type="ORF">IC234_02795</name>
</gene>
<dbReference type="Pfam" id="PF00122">
    <property type="entry name" value="E1-E2_ATPase"/>
    <property type="match status" value="1"/>
</dbReference>
<dbReference type="Pfam" id="PF13246">
    <property type="entry name" value="Cation_ATPase"/>
    <property type="match status" value="1"/>
</dbReference>
<dbReference type="PROSITE" id="PS00154">
    <property type="entry name" value="ATPASE_E1_E2"/>
    <property type="match status" value="1"/>
</dbReference>
<dbReference type="SUPFAM" id="SSF56784">
    <property type="entry name" value="HAD-like"/>
    <property type="match status" value="1"/>
</dbReference>
<dbReference type="Gene3D" id="2.70.150.10">
    <property type="entry name" value="Calcium-transporting ATPase, cytoplasmic transduction domain A"/>
    <property type="match status" value="1"/>
</dbReference>
<keyword evidence="4" id="KW-0067">ATP-binding</keyword>
<feature type="transmembrane region" description="Helical" evidence="9">
    <location>
        <begin position="83"/>
        <end position="102"/>
    </location>
</feature>
<dbReference type="PRINTS" id="PR00120">
    <property type="entry name" value="HATPASE"/>
</dbReference>
<dbReference type="InterPro" id="IPR044492">
    <property type="entry name" value="P_typ_ATPase_HD_dom"/>
</dbReference>
<dbReference type="SUPFAM" id="SSF81665">
    <property type="entry name" value="Calcium ATPase, transmembrane domain M"/>
    <property type="match status" value="1"/>
</dbReference>
<feature type="transmembrane region" description="Helical" evidence="9">
    <location>
        <begin position="721"/>
        <end position="744"/>
    </location>
</feature>
<feature type="transmembrane region" description="Helical" evidence="9">
    <location>
        <begin position="863"/>
        <end position="881"/>
    </location>
</feature>
<evidence type="ECO:0000256" key="9">
    <source>
        <dbReference type="SAM" id="Phobius"/>
    </source>
</evidence>
<keyword evidence="12" id="KW-1185">Reference proteome</keyword>
<dbReference type="SUPFAM" id="SSF81653">
    <property type="entry name" value="Calcium ATPase, transduction domain A"/>
    <property type="match status" value="1"/>
</dbReference>